<dbReference type="PANTHER" id="PTHR42760:SF133">
    <property type="entry name" value="3-OXOACYL-[ACYL-CARRIER-PROTEIN] REDUCTASE"/>
    <property type="match status" value="1"/>
</dbReference>
<name>A0ABM7PIW0_9BACT</name>
<proteinExistence type="inferred from homology"/>
<dbReference type="CDD" id="cd05233">
    <property type="entry name" value="SDR_c"/>
    <property type="match status" value="1"/>
</dbReference>
<dbReference type="InterPro" id="IPR036291">
    <property type="entry name" value="NAD(P)-bd_dom_sf"/>
</dbReference>
<accession>A0ABM7PIW0</accession>
<organism evidence="3 4">
    <name type="scientific">Desulfoluna limicola</name>
    <dbReference type="NCBI Taxonomy" id="2810562"/>
    <lineage>
        <taxon>Bacteria</taxon>
        <taxon>Pseudomonadati</taxon>
        <taxon>Thermodesulfobacteriota</taxon>
        <taxon>Desulfobacteria</taxon>
        <taxon>Desulfobacterales</taxon>
        <taxon>Desulfolunaceae</taxon>
        <taxon>Desulfoluna</taxon>
    </lineage>
</organism>
<dbReference type="InterPro" id="IPR002347">
    <property type="entry name" value="SDR_fam"/>
</dbReference>
<dbReference type="RefSeq" id="WP_236888747.1">
    <property type="nucleotide sequence ID" value="NZ_AP024488.1"/>
</dbReference>
<comment type="similarity">
    <text evidence="1">Belongs to the short-chain dehydrogenases/reductases (SDR) family.</text>
</comment>
<dbReference type="SUPFAM" id="SSF51735">
    <property type="entry name" value="NAD(P)-binding Rossmann-fold domains"/>
    <property type="match status" value="1"/>
</dbReference>
<dbReference type="PANTHER" id="PTHR42760">
    <property type="entry name" value="SHORT-CHAIN DEHYDROGENASES/REDUCTASES FAMILY MEMBER"/>
    <property type="match status" value="1"/>
</dbReference>
<dbReference type="PRINTS" id="PR00081">
    <property type="entry name" value="GDHRDH"/>
</dbReference>
<dbReference type="Proteomes" id="UP001320148">
    <property type="component" value="Chromosome"/>
</dbReference>
<dbReference type="Pfam" id="PF13561">
    <property type="entry name" value="adh_short_C2"/>
    <property type="match status" value="1"/>
</dbReference>
<keyword evidence="4" id="KW-1185">Reference proteome</keyword>
<gene>
    <name evidence="3" type="ORF">DSLASN_29480</name>
</gene>
<evidence type="ECO:0000313" key="3">
    <source>
        <dbReference type="EMBL" id="BCS97316.1"/>
    </source>
</evidence>
<reference evidence="3 4" key="1">
    <citation type="submission" date="2021-02" db="EMBL/GenBank/DDBJ databases">
        <title>Complete genome of Desulfoluna sp. strain ASN36.</title>
        <authorList>
            <person name="Takahashi A."/>
            <person name="Kojima H."/>
            <person name="Fukui M."/>
        </authorList>
    </citation>
    <scope>NUCLEOTIDE SEQUENCE [LARGE SCALE GENOMIC DNA]</scope>
    <source>
        <strain evidence="3 4">ASN36</strain>
    </source>
</reference>
<evidence type="ECO:0000256" key="2">
    <source>
        <dbReference type="ARBA" id="ARBA00023002"/>
    </source>
</evidence>
<protein>
    <submittedName>
        <fullName evidence="3">Short-chain dehydrogenase</fullName>
    </submittedName>
</protein>
<keyword evidence="2" id="KW-0560">Oxidoreductase</keyword>
<evidence type="ECO:0000256" key="1">
    <source>
        <dbReference type="ARBA" id="ARBA00006484"/>
    </source>
</evidence>
<sequence length="247" mass="26094">MKFHGKTVLVVGGSCEMALALAPALEAAGLLPVLTFRSEEAKKRSQTALGNQGSTTCFFDLGKALEPEGFSELDACFSDGGPDYLVDFAHGNLESLVATAATEDVGHYLHENVTCRAALVKWAARRMTAKRFGRMLYVSSTAAALQNGGQGFYAASKKACEALYQGIGIEMGKKGITSAILRPGYVTAGRASTFMAENEAWVKKRVPLGRAASPSEVAETLLFLLSDAARPINATTITMDGGLTACK</sequence>
<dbReference type="Gene3D" id="3.40.50.720">
    <property type="entry name" value="NAD(P)-binding Rossmann-like Domain"/>
    <property type="match status" value="1"/>
</dbReference>
<dbReference type="EMBL" id="AP024488">
    <property type="protein sequence ID" value="BCS97316.1"/>
    <property type="molecule type" value="Genomic_DNA"/>
</dbReference>
<evidence type="ECO:0000313" key="4">
    <source>
        <dbReference type="Proteomes" id="UP001320148"/>
    </source>
</evidence>